<dbReference type="Proteomes" id="UP000095746">
    <property type="component" value="Unassembled WGS sequence"/>
</dbReference>
<dbReference type="EMBL" id="CYZT01000880">
    <property type="protein sequence ID" value="CUQ30736.1"/>
    <property type="molecule type" value="Genomic_DNA"/>
</dbReference>
<protein>
    <submittedName>
        <fullName evidence="1">Uncharacterized protein</fullName>
    </submittedName>
</protein>
<organism evidence="1 2">
    <name type="scientific">Flavonifractor plautii</name>
    <name type="common">Fusobacterium plautii</name>
    <dbReference type="NCBI Taxonomy" id="292800"/>
    <lineage>
        <taxon>Bacteria</taxon>
        <taxon>Bacillati</taxon>
        <taxon>Bacillota</taxon>
        <taxon>Clostridia</taxon>
        <taxon>Eubacteriales</taxon>
        <taxon>Oscillospiraceae</taxon>
        <taxon>Flavonifractor</taxon>
    </lineage>
</organism>
<name>A0A174VB75_FLAPL</name>
<gene>
    <name evidence="1" type="ORF">ERS852411_04226</name>
</gene>
<proteinExistence type="predicted"/>
<evidence type="ECO:0000313" key="2">
    <source>
        <dbReference type="Proteomes" id="UP000095746"/>
    </source>
</evidence>
<dbReference type="AlphaFoldDB" id="A0A174VB75"/>
<accession>A0A174VB75</accession>
<evidence type="ECO:0000313" key="1">
    <source>
        <dbReference type="EMBL" id="CUQ30736.1"/>
    </source>
</evidence>
<reference evidence="1 2" key="1">
    <citation type="submission" date="2015-09" db="EMBL/GenBank/DDBJ databases">
        <authorList>
            <consortium name="Pathogen Informatics"/>
        </authorList>
    </citation>
    <scope>NUCLEOTIDE SEQUENCE [LARGE SCALE GENOMIC DNA]</scope>
    <source>
        <strain evidence="1 2">2789STDY5608854</strain>
    </source>
</reference>
<sequence length="50" mass="5314">MVHRAFGPGMVVSRSGAVAVIAFDEVGTKKVELTACLRKRLLRLASAPGF</sequence>